<keyword evidence="2" id="KW-0436">Ligase</keyword>
<accession>A0ABS6XKP1</accession>
<evidence type="ECO:0000313" key="3">
    <source>
        <dbReference type="Proteomes" id="UP001197214"/>
    </source>
</evidence>
<comment type="caution">
    <text evidence="2">The sequence shown here is derived from an EMBL/GenBank/DDBJ whole genome shotgun (WGS) entry which is preliminary data.</text>
</comment>
<sequence>MPDALDGQILSLPYGVMPDPDAFIQAAMAWHFNPETGAPFWIERAKSLEFDPLTDVRSHADLSLFPNITDEIRDHPVTAFIPRGYGSRPDVISVIESGGTTGAPKALPLMADFAQLMVERDNAVWEHYGLTQKKNWLLFSPSGPHGALEQARRGAKAWGVLPFAIDMDPRWVKKQVAAGNQAEADAYADHLLDQAAFILKSQNIGYIRLTPPILARIVRREDMLEVIRENVEYIHWGGASMDADARHFYMDVILPGITLAGSYGTTMALGSGGRQRFGAEDADETIFDANLSPYTTFEVRDEKTGECVEYGNRGQLVVHHVSKALLLPNNAERDEVTRVAPVDANQIGDSIADISPLVSFKGQKVIEGVY</sequence>
<dbReference type="Pfam" id="PF00501">
    <property type="entry name" value="AMP-binding"/>
    <property type="match status" value="1"/>
</dbReference>
<dbReference type="EMBL" id="JAHWZX010000005">
    <property type="protein sequence ID" value="MBW4330779.1"/>
    <property type="molecule type" value="Genomic_DNA"/>
</dbReference>
<keyword evidence="3" id="KW-1185">Reference proteome</keyword>
<organism evidence="2 3">
    <name type="scientific">Stakelama flava</name>
    <dbReference type="NCBI Taxonomy" id="2860338"/>
    <lineage>
        <taxon>Bacteria</taxon>
        <taxon>Pseudomonadati</taxon>
        <taxon>Pseudomonadota</taxon>
        <taxon>Alphaproteobacteria</taxon>
        <taxon>Sphingomonadales</taxon>
        <taxon>Sphingomonadaceae</taxon>
        <taxon>Stakelama</taxon>
    </lineage>
</organism>
<evidence type="ECO:0000313" key="2">
    <source>
        <dbReference type="EMBL" id="MBW4330779.1"/>
    </source>
</evidence>
<evidence type="ECO:0000259" key="1">
    <source>
        <dbReference type="Pfam" id="PF00501"/>
    </source>
</evidence>
<dbReference type="Proteomes" id="UP001197214">
    <property type="component" value="Unassembled WGS sequence"/>
</dbReference>
<protein>
    <submittedName>
        <fullName evidence="2">Long-chain fatty acid--CoA ligase</fullName>
    </submittedName>
</protein>
<name>A0ABS6XKP1_9SPHN</name>
<dbReference type="GO" id="GO:0016874">
    <property type="term" value="F:ligase activity"/>
    <property type="evidence" value="ECO:0007669"/>
    <property type="project" value="UniProtKB-KW"/>
</dbReference>
<dbReference type="InterPro" id="IPR000873">
    <property type="entry name" value="AMP-dep_synth/lig_dom"/>
</dbReference>
<gene>
    <name evidence="2" type="ORF">KY084_07795</name>
</gene>
<feature type="domain" description="AMP-dependent synthetase/ligase" evidence="1">
    <location>
        <begin position="90"/>
        <end position="319"/>
    </location>
</feature>
<proteinExistence type="predicted"/>
<reference evidence="2 3" key="1">
    <citation type="submission" date="2021-07" db="EMBL/GenBank/DDBJ databases">
        <title>Stakelama flava sp. nov., a novel endophytic bacterium isolated from branch of Kandelia candel.</title>
        <authorList>
            <person name="Tuo L."/>
        </authorList>
    </citation>
    <scope>NUCLEOTIDE SEQUENCE [LARGE SCALE GENOMIC DNA]</scope>
    <source>
        <strain evidence="2 3">CBK3Z-3</strain>
    </source>
</reference>
<dbReference type="RefSeq" id="WP_219237879.1">
    <property type="nucleotide sequence ID" value="NZ_JAHWZX010000005.1"/>
</dbReference>